<keyword evidence="7" id="KW-1185">Reference proteome</keyword>
<proteinExistence type="inferred from homology"/>
<dbReference type="GO" id="GO:0005546">
    <property type="term" value="F:phosphatidylinositol-4,5-bisphosphate binding"/>
    <property type="evidence" value="ECO:0007669"/>
    <property type="project" value="InterPro"/>
</dbReference>
<dbReference type="PANTHER" id="PTHR12542:SF26">
    <property type="entry name" value="EXOCYST SUBUNIT EXO70 FAMILY PROTEIN"/>
    <property type="match status" value="1"/>
</dbReference>
<evidence type="ECO:0000259" key="5">
    <source>
        <dbReference type="Pfam" id="PF03081"/>
    </source>
</evidence>
<reference evidence="6 7" key="2">
    <citation type="submission" date="2020-07" db="EMBL/GenBank/DDBJ databases">
        <title>Genome assembly of wild tea tree DASZ reveals pedigree and selection history of tea varieties.</title>
        <authorList>
            <person name="Zhang W."/>
        </authorList>
    </citation>
    <scope>NUCLEOTIDE SEQUENCE [LARGE SCALE GENOMIC DNA]</scope>
    <source>
        <strain evidence="7">cv. G240</strain>
        <tissue evidence="6">Leaf</tissue>
    </source>
</reference>
<dbReference type="AlphaFoldDB" id="A0A7J7I4D8"/>
<dbReference type="GO" id="GO:0006887">
    <property type="term" value="P:exocytosis"/>
    <property type="evidence" value="ECO:0007669"/>
    <property type="project" value="UniProtKB-KW"/>
</dbReference>
<dbReference type="Pfam" id="PF20669">
    <property type="entry name" value="Exo70_N"/>
    <property type="match status" value="1"/>
</dbReference>
<feature type="region of interest" description="Disordered" evidence="4">
    <location>
        <begin position="158"/>
        <end position="181"/>
    </location>
</feature>
<evidence type="ECO:0000256" key="1">
    <source>
        <dbReference type="ARBA" id="ARBA00006756"/>
    </source>
</evidence>
<keyword evidence="3" id="KW-0653">Protein transport</keyword>
<evidence type="ECO:0000313" key="7">
    <source>
        <dbReference type="Proteomes" id="UP000593564"/>
    </source>
</evidence>
<protein>
    <recommendedName>
        <fullName evidence="3">Exocyst subunit Exo70 family protein</fullName>
    </recommendedName>
</protein>
<comment type="similarity">
    <text evidence="1 3">Belongs to the EXO70 family.</text>
</comment>
<sequence>MGVLEIKRKETPNMTRKGMARLFSFNKTTSSLSSSSFSIPRSMPPSPHRTFSESMMEETLETAEATITKWDLDDASSFANFVSLFQKDRKEAKDYIKCIKDLRRAMHFLVSVNSGSYKLVLAQNFMQIAMKRLEKEFYRILSANRRYLDPESVSSHSSRTLAHSRSGESDNEDCVGSDEVDQTADESICEVERLSELAMSDLKLIADCMIISGYGKECVKIYKIIRTSIVEEQLYHLGIGRYNSSMINQMNSEAFEQNIKNWLNVIRIAMKTLFYGERLLCDHVFSASNTIRESCFTDVTRDGAINLFRFPELIGKSKSSPEKIFRLMDLYESISGLWSEIESIFSFQSTSTVKLQALNSLIKLGDSVRIILSEFELSIEKNSAKTLVAGGGIHPMTNSVMNYVSLLANYSGVLTNIVADSTSPTQSRLLETYFESMNSDESPTPTVSVRLAWIVLMLLCKLDSKAKLYNDIALSYLFLANNLQFAIEKVRTTNLKYLIGDHWVAKHEKTVKQYAANYEAMDWTKVFSTLPKNSSDAMSPETVKGCFSQFNLAFEEVYRKQMSWVVPDRKLRDEIKVSIAKKLVPAYRKFYDTYLITLSGERNLEVLVRFSPDNLGNYLSDLFHGTAVSGSS</sequence>
<accession>A0A7J7I4D8</accession>
<dbReference type="PANTHER" id="PTHR12542">
    <property type="entry name" value="EXOCYST COMPLEX PROTEIN EXO70"/>
    <property type="match status" value="1"/>
</dbReference>
<organism evidence="6 7">
    <name type="scientific">Camellia sinensis</name>
    <name type="common">Tea plant</name>
    <name type="synonym">Thea sinensis</name>
    <dbReference type="NCBI Taxonomy" id="4442"/>
    <lineage>
        <taxon>Eukaryota</taxon>
        <taxon>Viridiplantae</taxon>
        <taxon>Streptophyta</taxon>
        <taxon>Embryophyta</taxon>
        <taxon>Tracheophyta</taxon>
        <taxon>Spermatophyta</taxon>
        <taxon>Magnoliopsida</taxon>
        <taxon>eudicotyledons</taxon>
        <taxon>Gunneridae</taxon>
        <taxon>Pentapetalae</taxon>
        <taxon>asterids</taxon>
        <taxon>Ericales</taxon>
        <taxon>Theaceae</taxon>
        <taxon>Camellia</taxon>
    </lineage>
</organism>
<dbReference type="SUPFAM" id="SSF74788">
    <property type="entry name" value="Cullin repeat-like"/>
    <property type="match status" value="1"/>
</dbReference>
<reference evidence="7" key="1">
    <citation type="journal article" date="2020" name="Nat. Commun.">
        <title>Genome assembly of wild tea tree DASZ reveals pedigree and selection history of tea varieties.</title>
        <authorList>
            <person name="Zhang W."/>
            <person name="Zhang Y."/>
            <person name="Qiu H."/>
            <person name="Guo Y."/>
            <person name="Wan H."/>
            <person name="Zhang X."/>
            <person name="Scossa F."/>
            <person name="Alseekh S."/>
            <person name="Zhang Q."/>
            <person name="Wang P."/>
            <person name="Xu L."/>
            <person name="Schmidt M.H."/>
            <person name="Jia X."/>
            <person name="Li D."/>
            <person name="Zhu A."/>
            <person name="Guo F."/>
            <person name="Chen W."/>
            <person name="Ni D."/>
            <person name="Usadel B."/>
            <person name="Fernie A.R."/>
            <person name="Wen W."/>
        </authorList>
    </citation>
    <scope>NUCLEOTIDE SEQUENCE [LARGE SCALE GENOMIC DNA]</scope>
    <source>
        <strain evidence="7">cv. G240</strain>
    </source>
</reference>
<gene>
    <name evidence="6" type="ORF">HYC85_000686</name>
</gene>
<dbReference type="Proteomes" id="UP000593564">
    <property type="component" value="Unassembled WGS sequence"/>
</dbReference>
<dbReference type="GO" id="GO:0000145">
    <property type="term" value="C:exocyst"/>
    <property type="evidence" value="ECO:0007669"/>
    <property type="project" value="InterPro"/>
</dbReference>
<dbReference type="GO" id="GO:0015031">
    <property type="term" value="P:protein transport"/>
    <property type="evidence" value="ECO:0007669"/>
    <property type="project" value="UniProtKB-KW"/>
</dbReference>
<dbReference type="InterPro" id="IPR016159">
    <property type="entry name" value="Cullin_repeat-like_dom_sf"/>
</dbReference>
<evidence type="ECO:0000256" key="2">
    <source>
        <dbReference type="ARBA" id="ARBA00022448"/>
    </source>
</evidence>
<keyword evidence="2 3" id="KW-0813">Transport</keyword>
<evidence type="ECO:0000256" key="3">
    <source>
        <dbReference type="RuleBase" id="RU365026"/>
    </source>
</evidence>
<feature type="compositionally biased region" description="Acidic residues" evidence="4">
    <location>
        <begin position="169"/>
        <end position="181"/>
    </location>
</feature>
<dbReference type="InterPro" id="IPR046364">
    <property type="entry name" value="Exo70_C"/>
</dbReference>
<comment type="function">
    <text evidence="3">Component of the exocyst complex.</text>
</comment>
<dbReference type="EMBL" id="JACBKZ010000001">
    <property type="protein sequence ID" value="KAF5959477.1"/>
    <property type="molecule type" value="Genomic_DNA"/>
</dbReference>
<evidence type="ECO:0000256" key="4">
    <source>
        <dbReference type="SAM" id="MobiDB-lite"/>
    </source>
</evidence>
<keyword evidence="3" id="KW-0268">Exocytosis</keyword>
<dbReference type="FunFam" id="1.20.1280.170:FF:000003">
    <property type="entry name" value="Exocyst subunit Exo70 family protein"/>
    <property type="match status" value="1"/>
</dbReference>
<comment type="caution">
    <text evidence="6">The sequence shown here is derived from an EMBL/GenBank/DDBJ whole genome shotgun (WGS) entry which is preliminary data.</text>
</comment>
<evidence type="ECO:0000313" key="6">
    <source>
        <dbReference type="EMBL" id="KAF5959477.1"/>
    </source>
</evidence>
<name>A0A7J7I4D8_CAMSI</name>
<dbReference type="Gene3D" id="1.20.1280.170">
    <property type="entry name" value="Exocyst complex component Exo70"/>
    <property type="match status" value="1"/>
</dbReference>
<dbReference type="InterPro" id="IPR004140">
    <property type="entry name" value="Exo70"/>
</dbReference>
<feature type="domain" description="Exocyst complex subunit Exo70 C-terminal" evidence="5">
    <location>
        <begin position="260"/>
        <end position="621"/>
    </location>
</feature>
<dbReference type="Pfam" id="PF03081">
    <property type="entry name" value="Exo70_C"/>
    <property type="match status" value="1"/>
</dbReference>